<name>G9N1R6_HYPVG</name>
<dbReference type="VEuPathDB" id="FungiDB:TRIVIDRAFT_216550"/>
<sequence>MSTAAVISPQLHSRHLLPIGSSTHRRQNNNSENTATTTTSGNNRNSNDTMPHAHETKPLWLIQPRLDAGVYRDKLIGSVVKYPDLPTERHIPYRTGAKLPRDIVADLDPKPIQVRNVKFWTRRIKDAGVSASLNEILEAFVDRAKEDSSEKMATVARIWHMDSPGEKFKELLKNKEYFEELFELLRSNHDQGYFITDIVTLTNMEISDSTGRSSGVGATVKVPIPEPTLNVNIGAGGHFQVVREKGYSAYYEEETIVFLGYRLVRLEKVEGTRAKLGRLFLGHKTGFTVRDGFDYWPELVERAVEGNAEPFLSAETPKEEKKELGEEEEAYEAIVDELGFDFEVVG</sequence>
<evidence type="ECO:0000313" key="2">
    <source>
        <dbReference type="EMBL" id="EHK19695.1"/>
    </source>
</evidence>
<dbReference type="EMBL" id="ABDF02000083">
    <property type="protein sequence ID" value="EHK19695.1"/>
    <property type="molecule type" value="Genomic_DNA"/>
</dbReference>
<accession>G9N1R6</accession>
<dbReference type="OrthoDB" id="4971707at2759"/>
<dbReference type="HOGENOM" id="CLU_885903_0_0_1"/>
<dbReference type="RefSeq" id="XP_013953888.1">
    <property type="nucleotide sequence ID" value="XM_014098413.1"/>
</dbReference>
<keyword evidence="3" id="KW-1185">Reference proteome</keyword>
<gene>
    <name evidence="2" type="ORF">TRIVIDRAFT_216550</name>
</gene>
<proteinExistence type="predicted"/>
<feature type="region of interest" description="Disordered" evidence="1">
    <location>
        <begin position="1"/>
        <end position="56"/>
    </location>
</feature>
<dbReference type="eggNOG" id="ENOG502T6HX">
    <property type="taxonomic scope" value="Eukaryota"/>
</dbReference>
<dbReference type="OMA" id="WHMDSPG"/>
<organism evidence="2 3">
    <name type="scientific">Hypocrea virens (strain Gv29-8 / FGSC 10586)</name>
    <name type="common">Gliocladium virens</name>
    <name type="synonym">Trichoderma virens</name>
    <dbReference type="NCBI Taxonomy" id="413071"/>
    <lineage>
        <taxon>Eukaryota</taxon>
        <taxon>Fungi</taxon>
        <taxon>Dikarya</taxon>
        <taxon>Ascomycota</taxon>
        <taxon>Pezizomycotina</taxon>
        <taxon>Sordariomycetes</taxon>
        <taxon>Hypocreomycetidae</taxon>
        <taxon>Hypocreales</taxon>
        <taxon>Hypocreaceae</taxon>
        <taxon>Trichoderma</taxon>
    </lineage>
</organism>
<feature type="compositionally biased region" description="Low complexity" evidence="1">
    <location>
        <begin position="28"/>
        <end position="49"/>
    </location>
</feature>
<dbReference type="AlphaFoldDB" id="G9N1R6"/>
<protein>
    <submittedName>
        <fullName evidence="2">Uncharacterized protein</fullName>
    </submittedName>
</protein>
<comment type="caution">
    <text evidence="2">The sequence shown here is derived from an EMBL/GenBank/DDBJ whole genome shotgun (WGS) entry which is preliminary data.</text>
</comment>
<dbReference type="GeneID" id="25791132"/>
<dbReference type="Proteomes" id="UP000007115">
    <property type="component" value="Unassembled WGS sequence"/>
</dbReference>
<dbReference type="InParanoid" id="G9N1R6"/>
<reference evidence="2 3" key="1">
    <citation type="journal article" date="2011" name="Genome Biol.">
        <title>Comparative genome sequence analysis underscores mycoparasitism as the ancestral life style of Trichoderma.</title>
        <authorList>
            <person name="Kubicek C.P."/>
            <person name="Herrera-Estrella A."/>
            <person name="Seidl-Seiboth V."/>
            <person name="Martinez D.A."/>
            <person name="Druzhinina I.S."/>
            <person name="Thon M."/>
            <person name="Zeilinger S."/>
            <person name="Casas-Flores S."/>
            <person name="Horwitz B.A."/>
            <person name="Mukherjee P.K."/>
            <person name="Mukherjee M."/>
            <person name="Kredics L."/>
            <person name="Alcaraz L.D."/>
            <person name="Aerts A."/>
            <person name="Antal Z."/>
            <person name="Atanasova L."/>
            <person name="Cervantes-Badillo M.G."/>
            <person name="Challacombe J."/>
            <person name="Chertkov O."/>
            <person name="McCluskey K."/>
            <person name="Coulpier F."/>
            <person name="Deshpande N."/>
            <person name="von Doehren H."/>
            <person name="Ebbole D.J."/>
            <person name="Esquivel-Naranjo E.U."/>
            <person name="Fekete E."/>
            <person name="Flipphi M."/>
            <person name="Glaser F."/>
            <person name="Gomez-Rodriguez E.Y."/>
            <person name="Gruber S."/>
            <person name="Han C."/>
            <person name="Henrissat B."/>
            <person name="Hermosa R."/>
            <person name="Hernandez-Onate M."/>
            <person name="Karaffa L."/>
            <person name="Kosti I."/>
            <person name="Le Crom S."/>
            <person name="Lindquist E."/>
            <person name="Lucas S."/>
            <person name="Luebeck M."/>
            <person name="Luebeck P.S."/>
            <person name="Margeot A."/>
            <person name="Metz B."/>
            <person name="Misra M."/>
            <person name="Nevalainen H."/>
            <person name="Omann M."/>
            <person name="Packer N."/>
            <person name="Perrone G."/>
            <person name="Uresti-Rivera E.E."/>
            <person name="Salamov A."/>
            <person name="Schmoll M."/>
            <person name="Seiboth B."/>
            <person name="Shapiro H."/>
            <person name="Sukno S."/>
            <person name="Tamayo-Ramos J.A."/>
            <person name="Tisch D."/>
            <person name="Wiest A."/>
            <person name="Wilkinson H.H."/>
            <person name="Zhang M."/>
            <person name="Coutinho P.M."/>
            <person name="Kenerley C.M."/>
            <person name="Monte E."/>
            <person name="Baker S.E."/>
            <person name="Grigoriev I.V."/>
        </authorList>
    </citation>
    <scope>NUCLEOTIDE SEQUENCE [LARGE SCALE GENOMIC DNA]</scope>
    <source>
        <strain evidence="3">Gv29-8 / FGSC 10586</strain>
    </source>
</reference>
<evidence type="ECO:0000313" key="3">
    <source>
        <dbReference type="Proteomes" id="UP000007115"/>
    </source>
</evidence>
<evidence type="ECO:0000256" key="1">
    <source>
        <dbReference type="SAM" id="MobiDB-lite"/>
    </source>
</evidence>